<protein>
    <submittedName>
        <fullName evidence="3">SMP-30/gluconolactonase/LRE family protein</fullName>
    </submittedName>
</protein>
<organism evidence="3 4">
    <name type="scientific">Gallibacterium trehalosifermentans</name>
    <dbReference type="NCBI Taxonomy" id="516935"/>
    <lineage>
        <taxon>Bacteria</taxon>
        <taxon>Pseudomonadati</taxon>
        <taxon>Pseudomonadota</taxon>
        <taxon>Gammaproteobacteria</taxon>
        <taxon>Pasteurellales</taxon>
        <taxon>Pasteurellaceae</taxon>
        <taxon>Gallibacterium</taxon>
    </lineage>
</organism>
<dbReference type="Proteomes" id="UP001589767">
    <property type="component" value="Unassembled WGS sequence"/>
</dbReference>
<name>A0ABV6GZX1_9PAST</name>
<keyword evidence="4" id="KW-1185">Reference proteome</keyword>
<dbReference type="InterPro" id="IPR011042">
    <property type="entry name" value="6-blade_b-propeller_TolB-like"/>
</dbReference>
<reference evidence="3 4" key="1">
    <citation type="submission" date="2024-09" db="EMBL/GenBank/DDBJ databases">
        <authorList>
            <person name="Sun Q."/>
            <person name="Mori K."/>
        </authorList>
    </citation>
    <scope>NUCLEOTIDE SEQUENCE [LARGE SCALE GENOMIC DNA]</scope>
    <source>
        <strain evidence="3 4">CCM 7539</strain>
    </source>
</reference>
<dbReference type="InterPro" id="IPR051262">
    <property type="entry name" value="SMP-30/CGR1_Lactonase"/>
</dbReference>
<feature type="domain" description="SMP-30/Gluconolactonase/LRE-like region" evidence="2">
    <location>
        <begin position="29"/>
        <end position="284"/>
    </location>
</feature>
<dbReference type="PANTHER" id="PTHR47572:SF4">
    <property type="entry name" value="LACTONASE DRP35"/>
    <property type="match status" value="1"/>
</dbReference>
<evidence type="ECO:0000313" key="3">
    <source>
        <dbReference type="EMBL" id="MFC0308913.1"/>
    </source>
</evidence>
<evidence type="ECO:0000259" key="2">
    <source>
        <dbReference type="Pfam" id="PF08450"/>
    </source>
</evidence>
<keyword evidence="1" id="KW-0378">Hydrolase</keyword>
<dbReference type="RefSeq" id="WP_382369837.1">
    <property type="nucleotide sequence ID" value="NZ_JBHLWB010000003.1"/>
</dbReference>
<gene>
    <name evidence="3" type="ORF">ACFFHK_04220</name>
</gene>
<evidence type="ECO:0000256" key="1">
    <source>
        <dbReference type="ARBA" id="ARBA00022801"/>
    </source>
</evidence>
<dbReference type="SUPFAM" id="SSF63829">
    <property type="entry name" value="Calcium-dependent phosphotriesterase"/>
    <property type="match status" value="1"/>
</dbReference>
<comment type="caution">
    <text evidence="3">The sequence shown here is derived from an EMBL/GenBank/DDBJ whole genome shotgun (WGS) entry which is preliminary data.</text>
</comment>
<proteinExistence type="predicted"/>
<dbReference type="Gene3D" id="2.120.10.30">
    <property type="entry name" value="TolB, C-terminal domain"/>
    <property type="match status" value="1"/>
</dbReference>
<dbReference type="InterPro" id="IPR013658">
    <property type="entry name" value="SGL"/>
</dbReference>
<accession>A0ABV6GZX1</accession>
<dbReference type="Pfam" id="PF08450">
    <property type="entry name" value="SGL"/>
    <property type="match status" value="1"/>
</dbReference>
<dbReference type="EMBL" id="JBHLWB010000003">
    <property type="protein sequence ID" value="MFC0308913.1"/>
    <property type="molecule type" value="Genomic_DNA"/>
</dbReference>
<dbReference type="PANTHER" id="PTHR47572">
    <property type="entry name" value="LIPOPROTEIN-RELATED"/>
    <property type="match status" value="1"/>
</dbReference>
<evidence type="ECO:0000313" key="4">
    <source>
        <dbReference type="Proteomes" id="UP001589767"/>
    </source>
</evidence>
<sequence>MRIELYHSAYKHLFPDNVVIEELFNQAIWAEGPVWIPKENAVIFSDVKGNCMYKWQENLGTSLFRSPSDFANGNAILPDGSLVTCQHGSRAISHTDTQGNFSILTNNFAGKRLNSPNDVVVKSDGTIWFTDPPYGILSNHEGYQAPSEIIGCYVYCYVPQDNTTYLATFNTMRPNGLFFSPDEKTLYVADMSSVEFSQQGLHHLVAFDVVGHTLENRRTICEISPGIPDGFCVDKQGLIYCSCDNGVLVITPQGEYIAKIYLGKTVSNCTLGGQKQNQLYITATNSLYRITLNTAGFQYNNCHHSQ</sequence>